<dbReference type="STRING" id="670487.Ocepr_1596"/>
<evidence type="ECO:0000313" key="3">
    <source>
        <dbReference type="Proteomes" id="UP000008722"/>
    </source>
</evidence>
<keyword evidence="1" id="KW-0472">Membrane</keyword>
<accession>E4U9F3</accession>
<proteinExistence type="predicted"/>
<dbReference type="RefSeq" id="WP_013458219.1">
    <property type="nucleotide sequence ID" value="NC_014761.1"/>
</dbReference>
<keyword evidence="1" id="KW-0812">Transmembrane</keyword>
<evidence type="ECO:0000256" key="1">
    <source>
        <dbReference type="SAM" id="Phobius"/>
    </source>
</evidence>
<dbReference type="AlphaFoldDB" id="E4U9F3"/>
<reference evidence="2 3" key="2">
    <citation type="journal article" date="2011" name="Stand. Genomic Sci.">
        <title>Complete genome sequence of Oceanithermus profundus type strain (506).</title>
        <authorList>
            <person name="Pati A."/>
            <person name="Zhang X."/>
            <person name="Lapidus A."/>
            <person name="Nolan M."/>
            <person name="Lucas S."/>
            <person name="Del Rio T.G."/>
            <person name="Tice H."/>
            <person name="Cheng J.F."/>
            <person name="Tapia R."/>
            <person name="Han C."/>
            <person name="Goodwin L."/>
            <person name="Pitluck S."/>
            <person name="Liolios K."/>
            <person name="Pagani I."/>
            <person name="Ivanova N."/>
            <person name="Mavromatis K."/>
            <person name="Chen A."/>
            <person name="Palaniappan K."/>
            <person name="Hauser L."/>
            <person name="Jeffries C.D."/>
            <person name="Brambilla E.M."/>
            <person name="Rohl A."/>
            <person name="Mwirichia R."/>
            <person name="Rohde M."/>
            <person name="Tindall B.J."/>
            <person name="Sikorski J."/>
            <person name="Wirth R."/>
            <person name="Goker M."/>
            <person name="Woyke T."/>
            <person name="Detter J.C."/>
            <person name="Bristow J."/>
            <person name="Eisen J.A."/>
            <person name="Markowitz V."/>
            <person name="Hugenholtz P."/>
            <person name="Kyrpides N.C."/>
            <person name="Klenk H.P."/>
            <person name="Land M."/>
        </authorList>
    </citation>
    <scope>NUCLEOTIDE SEQUENCE [LARGE SCALE GENOMIC DNA]</scope>
    <source>
        <strain evidence="3">DSM 14977 / NBRC 100410 / VKM B-2274 / 506</strain>
    </source>
</reference>
<dbReference type="HOGENOM" id="CLU_2956032_0_0_0"/>
<keyword evidence="3" id="KW-1185">Reference proteome</keyword>
<evidence type="ECO:0000313" key="2">
    <source>
        <dbReference type="EMBL" id="ADR37049.1"/>
    </source>
</evidence>
<name>E4U9F3_OCEP5</name>
<protein>
    <submittedName>
        <fullName evidence="2">Major facilitator transporter</fullName>
    </submittedName>
</protein>
<reference evidence="3" key="1">
    <citation type="submission" date="2010-11" db="EMBL/GenBank/DDBJ databases">
        <title>The complete sequence of chromosome of Oceanithermus profundus DSM 14977.</title>
        <authorList>
            <consortium name="US DOE Joint Genome Institute (JGI-PGF)"/>
            <person name="Lucas S."/>
            <person name="Copeland A."/>
            <person name="Lapidus A."/>
            <person name="Bruce D."/>
            <person name="Goodwin L."/>
            <person name="Pitluck S."/>
            <person name="Kyrpides N."/>
            <person name="Mavromatis K."/>
            <person name="Pagani I."/>
            <person name="Ivanova N."/>
            <person name="Zhang X."/>
            <person name="Brettin T."/>
            <person name="Detter J.C."/>
            <person name="Tapia R."/>
            <person name="Han C."/>
            <person name="Land M."/>
            <person name="Hauser L."/>
            <person name="Markowitz V."/>
            <person name="Cheng J.-F."/>
            <person name="Hugenholtz P."/>
            <person name="Woyke T."/>
            <person name="Wu D."/>
            <person name="Tindall B."/>
            <person name="Faehnrich R."/>
            <person name="Brambilla E."/>
            <person name="Klenk H.-P."/>
            <person name="Eisen J.A."/>
        </authorList>
    </citation>
    <scope>NUCLEOTIDE SEQUENCE [LARGE SCALE GENOMIC DNA]</scope>
    <source>
        <strain evidence="3">DSM 14977 / NBRC 100410 / VKM B-2274 / 506</strain>
    </source>
</reference>
<feature type="transmembrane region" description="Helical" evidence="1">
    <location>
        <begin position="12"/>
        <end position="28"/>
    </location>
</feature>
<keyword evidence="1" id="KW-1133">Transmembrane helix</keyword>
<dbReference type="KEGG" id="opr:Ocepr_1596"/>
<feature type="transmembrane region" description="Helical" evidence="1">
    <location>
        <begin position="34"/>
        <end position="53"/>
    </location>
</feature>
<organism evidence="2 3">
    <name type="scientific">Oceanithermus profundus (strain DSM 14977 / NBRC 100410 / VKM B-2274 / 506)</name>
    <dbReference type="NCBI Taxonomy" id="670487"/>
    <lineage>
        <taxon>Bacteria</taxon>
        <taxon>Thermotogati</taxon>
        <taxon>Deinococcota</taxon>
        <taxon>Deinococci</taxon>
        <taxon>Thermales</taxon>
        <taxon>Thermaceae</taxon>
        <taxon>Oceanithermus</taxon>
    </lineage>
</organism>
<gene>
    <name evidence="2" type="ordered locus">Ocepr_1596</name>
</gene>
<dbReference type="EMBL" id="CP002361">
    <property type="protein sequence ID" value="ADR37049.1"/>
    <property type="molecule type" value="Genomic_DNA"/>
</dbReference>
<dbReference type="Proteomes" id="UP000008722">
    <property type="component" value="Chromosome"/>
</dbReference>
<sequence precursor="true">MDRNAKQGRPAVRLALGAGLLLVYFSGWPGQALGLMILTAAVVLIAGAARSYWAARPRR</sequence>